<dbReference type="AlphaFoldDB" id="A0A2S6GMC4"/>
<keyword evidence="1" id="KW-0547">Nucleotide-binding</keyword>
<dbReference type="Pfam" id="PF13191">
    <property type="entry name" value="AAA_16"/>
    <property type="match status" value="1"/>
</dbReference>
<dbReference type="SMART" id="SM00421">
    <property type="entry name" value="HTH_LUXR"/>
    <property type="match status" value="1"/>
</dbReference>
<reference evidence="4 5" key="1">
    <citation type="submission" date="2018-02" db="EMBL/GenBank/DDBJ databases">
        <title>Genomic Encyclopedia of Archaeal and Bacterial Type Strains, Phase II (KMG-II): from individual species to whole genera.</title>
        <authorList>
            <person name="Goeker M."/>
        </authorList>
    </citation>
    <scope>NUCLEOTIDE SEQUENCE [LARGE SCALE GENOMIC DNA]</scope>
    <source>
        <strain evidence="4 5">YU 961-1</strain>
    </source>
</reference>
<dbReference type="GO" id="GO:0005524">
    <property type="term" value="F:ATP binding"/>
    <property type="evidence" value="ECO:0007669"/>
    <property type="project" value="UniProtKB-KW"/>
</dbReference>
<dbReference type="Proteomes" id="UP000239203">
    <property type="component" value="Unassembled WGS sequence"/>
</dbReference>
<evidence type="ECO:0000256" key="2">
    <source>
        <dbReference type="ARBA" id="ARBA00022840"/>
    </source>
</evidence>
<keyword evidence="2" id="KW-0067">ATP-binding</keyword>
<evidence type="ECO:0000313" key="4">
    <source>
        <dbReference type="EMBL" id="PPK66330.1"/>
    </source>
</evidence>
<dbReference type="InterPro" id="IPR000792">
    <property type="entry name" value="Tscrpt_reg_LuxR_C"/>
</dbReference>
<dbReference type="CDD" id="cd06170">
    <property type="entry name" value="LuxR_C_like"/>
    <property type="match status" value="1"/>
</dbReference>
<dbReference type="PANTHER" id="PTHR16305:SF35">
    <property type="entry name" value="TRANSCRIPTIONAL ACTIVATOR DOMAIN"/>
    <property type="match status" value="1"/>
</dbReference>
<dbReference type="GO" id="GO:0006355">
    <property type="term" value="P:regulation of DNA-templated transcription"/>
    <property type="evidence" value="ECO:0007669"/>
    <property type="project" value="InterPro"/>
</dbReference>
<proteinExistence type="predicted"/>
<comment type="caution">
    <text evidence="4">The sequence shown here is derived from an EMBL/GenBank/DDBJ whole genome shotgun (WGS) entry which is preliminary data.</text>
</comment>
<dbReference type="SUPFAM" id="SSF52540">
    <property type="entry name" value="P-loop containing nucleoside triphosphate hydrolases"/>
    <property type="match status" value="1"/>
</dbReference>
<dbReference type="InterPro" id="IPR016032">
    <property type="entry name" value="Sig_transdc_resp-reg_C-effctor"/>
</dbReference>
<protein>
    <submittedName>
        <fullName evidence="4">AAA ATPase-like protein</fullName>
    </submittedName>
</protein>
<dbReference type="PROSITE" id="PS00622">
    <property type="entry name" value="HTH_LUXR_1"/>
    <property type="match status" value="1"/>
</dbReference>
<keyword evidence="5" id="KW-1185">Reference proteome</keyword>
<dbReference type="SUPFAM" id="SSF46894">
    <property type="entry name" value="C-terminal effector domain of the bipartite response regulators"/>
    <property type="match status" value="1"/>
</dbReference>
<dbReference type="Pfam" id="PF00196">
    <property type="entry name" value="GerE"/>
    <property type="match status" value="1"/>
</dbReference>
<evidence type="ECO:0000313" key="5">
    <source>
        <dbReference type="Proteomes" id="UP000239203"/>
    </source>
</evidence>
<dbReference type="InterPro" id="IPR027417">
    <property type="entry name" value="P-loop_NTPase"/>
</dbReference>
<dbReference type="GO" id="GO:0003677">
    <property type="term" value="F:DNA binding"/>
    <property type="evidence" value="ECO:0007669"/>
    <property type="project" value="InterPro"/>
</dbReference>
<sequence>METGPLGTTVDRSPPAVDRPPLVGRAAELARLSAVSAPALLLVAGEAGVGKSRLVSEFRDRPDAREGHWLVGECLPLREPFPLGPVLDALKGIDVFTPPVGRVDRVDVFPRIRAGLAELGPAVLVVEDLHWADEATYEFLRFLCRGLPPKLRVVVTYRPESVRMERPVVDLAGYLPRWARAVETTVRPLRAREVGELAARLLGLTKVTDEFAIRLHELTGGVPFVVEEVARALPAEPAPRLADAPRSVLDRLTAPVALRGSIAERLATLPPAVREVVGAAAVLAAPADEELLGRVAGLDAETATDAIDRALAHGLLRQGGPGMLATRHALATRAVIDLLAPGDLRRAHRNAAAALAGADPVPHARLARHCRHAGLVEDWVRHAEAAATRAIALGDGDTAVDLLADVVAAAGVEIDVRARVASLLSRAAQPGLRHGEAVSALRAVLAEDDLPPRRRGEIRFGLGMLLIAQSGEASAGRGELRAAVPELPDRPDLAARAMAALAIPSDSSGTITEHLAWATRALDLLGSFDDHAVHTAVHVNHASVLLYSGDPAGWPVWRAALARGTTPEARLHLLRGASNGADAALWLGHDARARELLELIPTLVDEDPALYTVRLLDGARLRLDLAAGRWDGLAERVANVRAGAGAHRLPQLDVEARLVAAELALATGSLADAEVDLRTVAETGASLQIPLMTAAAAARARIALSGGRADEALALLTPALDAVRRQGNWVWAAAVVPLTCAALASLGERVRASHAQAEFAEAVAGRDAPLADAAVRLAAGHVARKASTGVDEFGAAAALFDAMGRPYAACQAREETAAVHLGSGDKQAMLDVVAVYTALGARWDAARCAQVLRKHGVAPRHRGGRRGYGDALSPREEAVARMAARGSTNKEIAEALFISVRTVEDHVANALRKCGVRTRADLPWDFPRSS</sequence>
<dbReference type="EMBL" id="PTIX01000010">
    <property type="protein sequence ID" value="PPK66330.1"/>
    <property type="molecule type" value="Genomic_DNA"/>
</dbReference>
<organism evidence="4 5">
    <name type="scientific">Actinokineospora auranticolor</name>
    <dbReference type="NCBI Taxonomy" id="155976"/>
    <lineage>
        <taxon>Bacteria</taxon>
        <taxon>Bacillati</taxon>
        <taxon>Actinomycetota</taxon>
        <taxon>Actinomycetes</taxon>
        <taxon>Pseudonocardiales</taxon>
        <taxon>Pseudonocardiaceae</taxon>
        <taxon>Actinokineospora</taxon>
    </lineage>
</organism>
<name>A0A2S6GMC4_9PSEU</name>
<evidence type="ECO:0000259" key="3">
    <source>
        <dbReference type="PROSITE" id="PS50043"/>
    </source>
</evidence>
<feature type="domain" description="HTH luxR-type" evidence="3">
    <location>
        <begin position="865"/>
        <end position="930"/>
    </location>
</feature>
<dbReference type="Gene3D" id="1.10.10.10">
    <property type="entry name" value="Winged helix-like DNA-binding domain superfamily/Winged helix DNA-binding domain"/>
    <property type="match status" value="1"/>
</dbReference>
<dbReference type="InterPro" id="IPR036388">
    <property type="entry name" value="WH-like_DNA-bd_sf"/>
</dbReference>
<dbReference type="GO" id="GO:0005737">
    <property type="term" value="C:cytoplasm"/>
    <property type="evidence" value="ECO:0007669"/>
    <property type="project" value="TreeGrafter"/>
</dbReference>
<dbReference type="InterPro" id="IPR041664">
    <property type="entry name" value="AAA_16"/>
</dbReference>
<dbReference type="PANTHER" id="PTHR16305">
    <property type="entry name" value="TESTICULAR SOLUBLE ADENYLYL CYCLASE"/>
    <property type="match status" value="1"/>
</dbReference>
<dbReference type="OrthoDB" id="5476461at2"/>
<dbReference type="RefSeq" id="WP_104480326.1">
    <property type="nucleotide sequence ID" value="NZ_CP154825.1"/>
</dbReference>
<dbReference type="PROSITE" id="PS50043">
    <property type="entry name" value="HTH_LUXR_2"/>
    <property type="match status" value="1"/>
</dbReference>
<dbReference type="PRINTS" id="PR00038">
    <property type="entry name" value="HTHLUXR"/>
</dbReference>
<accession>A0A2S6GMC4</accession>
<evidence type="ECO:0000256" key="1">
    <source>
        <dbReference type="ARBA" id="ARBA00022741"/>
    </source>
</evidence>
<dbReference type="GO" id="GO:0004016">
    <property type="term" value="F:adenylate cyclase activity"/>
    <property type="evidence" value="ECO:0007669"/>
    <property type="project" value="TreeGrafter"/>
</dbReference>
<gene>
    <name evidence="4" type="ORF">CLV40_11034</name>
</gene>